<dbReference type="SUPFAM" id="SSF51197">
    <property type="entry name" value="Clavaminate synthase-like"/>
    <property type="match status" value="1"/>
</dbReference>
<dbReference type="EMBL" id="AP024421">
    <property type="protein sequence ID" value="BCR90554.1"/>
    <property type="molecule type" value="Genomic_DNA"/>
</dbReference>
<dbReference type="AlphaFoldDB" id="A0A7R7VTL6"/>
<accession>A0A7R7VTL6</accession>
<dbReference type="GeneID" id="66984912"/>
<dbReference type="Proteomes" id="UP000637239">
    <property type="component" value="Chromosome 6"/>
</dbReference>
<protein>
    <recommendedName>
        <fullName evidence="3">Isopenicillin N synthase-like Fe(2+) 2OG dioxygenase domain-containing protein</fullName>
    </recommendedName>
</protein>
<evidence type="ECO:0008006" key="3">
    <source>
        <dbReference type="Google" id="ProtNLM"/>
    </source>
</evidence>
<keyword evidence="2" id="KW-1185">Reference proteome</keyword>
<reference evidence="1" key="2">
    <citation type="submission" date="2021-02" db="EMBL/GenBank/DDBJ databases">
        <title>Aspergillus chevalieri M1 genome sequence.</title>
        <authorList>
            <person name="Kadooka C."/>
            <person name="Mori K."/>
            <person name="Futagami T."/>
        </authorList>
    </citation>
    <scope>NUCLEOTIDE SEQUENCE</scope>
    <source>
        <strain evidence="1">M1</strain>
    </source>
</reference>
<name>A0A7R7VTL6_ASPCH</name>
<proteinExistence type="predicted"/>
<dbReference type="RefSeq" id="XP_043139076.1">
    <property type="nucleotide sequence ID" value="XM_043281614.1"/>
</dbReference>
<evidence type="ECO:0000313" key="1">
    <source>
        <dbReference type="EMBL" id="BCR90554.1"/>
    </source>
</evidence>
<dbReference type="Gene3D" id="2.60.120.330">
    <property type="entry name" value="B-lactam Antibiotic, Isopenicillin N Synthase, Chain"/>
    <property type="match status" value="1"/>
</dbReference>
<gene>
    <name evidence="1" type="ORF">ACHE_60440S</name>
</gene>
<dbReference type="KEGG" id="ache:ACHE_60440S"/>
<reference evidence="1" key="1">
    <citation type="submission" date="2021-01" db="EMBL/GenBank/DDBJ databases">
        <authorList>
            <consortium name="Aspergillus chevalieri M1 genome sequencing consortium"/>
            <person name="Kazuki M."/>
            <person name="Futagami T."/>
        </authorList>
    </citation>
    <scope>NUCLEOTIDE SEQUENCE</scope>
    <source>
        <strain evidence="1">M1</strain>
    </source>
</reference>
<organism evidence="1 2">
    <name type="scientific">Aspergillus chevalieri</name>
    <name type="common">Eurotium chevalieri</name>
    <dbReference type="NCBI Taxonomy" id="182096"/>
    <lineage>
        <taxon>Eukaryota</taxon>
        <taxon>Fungi</taxon>
        <taxon>Dikarya</taxon>
        <taxon>Ascomycota</taxon>
        <taxon>Pezizomycotina</taxon>
        <taxon>Eurotiomycetes</taxon>
        <taxon>Eurotiomycetidae</taxon>
        <taxon>Eurotiales</taxon>
        <taxon>Aspergillaceae</taxon>
        <taxon>Aspergillus</taxon>
        <taxon>Aspergillus subgen. Aspergillus</taxon>
    </lineage>
</organism>
<dbReference type="InterPro" id="IPR027443">
    <property type="entry name" value="IPNS-like_sf"/>
</dbReference>
<evidence type="ECO:0000313" key="2">
    <source>
        <dbReference type="Proteomes" id="UP000637239"/>
    </source>
</evidence>
<sequence length="119" mass="12901">MRFAHGPRHSQLSSKIGTSGLKLEDANALGTRVPVSGDATVILTGWCAVILSGGHISAARHRVRRVPGVRRLSAFLFVAPDLDVPLKPLEGVLPVRKFSDMVKRGDMDADTFKQVMGKR</sequence>